<dbReference type="AlphaFoldDB" id="A0AAV1VLQ2"/>
<feature type="region of interest" description="Disordered" evidence="1">
    <location>
        <begin position="73"/>
        <end position="98"/>
    </location>
</feature>
<gene>
    <name evidence="2" type="ORF">PM001_LOCUS32308</name>
</gene>
<proteinExistence type="predicted"/>
<dbReference type="EMBL" id="CAKLBY020000378">
    <property type="protein sequence ID" value="CAK7947158.1"/>
    <property type="molecule type" value="Genomic_DNA"/>
</dbReference>
<evidence type="ECO:0000313" key="3">
    <source>
        <dbReference type="Proteomes" id="UP001162060"/>
    </source>
</evidence>
<comment type="caution">
    <text evidence="2">The sequence shown here is derived from an EMBL/GenBank/DDBJ whole genome shotgun (WGS) entry which is preliminary data.</text>
</comment>
<protein>
    <submittedName>
        <fullName evidence="2">Uncharacterized protein</fullName>
    </submittedName>
</protein>
<name>A0AAV1VLQ2_9STRA</name>
<evidence type="ECO:0000256" key="1">
    <source>
        <dbReference type="SAM" id="MobiDB-lite"/>
    </source>
</evidence>
<accession>A0AAV1VLQ2</accession>
<reference evidence="2" key="1">
    <citation type="submission" date="2024-01" db="EMBL/GenBank/DDBJ databases">
        <authorList>
            <person name="Webb A."/>
        </authorList>
    </citation>
    <scope>NUCLEOTIDE SEQUENCE</scope>
    <source>
        <strain evidence="2">Pm1</strain>
    </source>
</reference>
<dbReference type="Proteomes" id="UP001162060">
    <property type="component" value="Unassembled WGS sequence"/>
</dbReference>
<evidence type="ECO:0000313" key="2">
    <source>
        <dbReference type="EMBL" id="CAK7947158.1"/>
    </source>
</evidence>
<dbReference type="PANTHER" id="PTHR11439:SF440">
    <property type="entry name" value="INTEGRASE CATALYTIC DOMAIN-CONTAINING PROTEIN"/>
    <property type="match status" value="1"/>
</dbReference>
<dbReference type="PANTHER" id="PTHR11439">
    <property type="entry name" value="GAG-POL-RELATED RETROTRANSPOSON"/>
    <property type="match status" value="1"/>
</dbReference>
<organism evidence="2 3">
    <name type="scientific">Peronospora matthiolae</name>
    <dbReference type="NCBI Taxonomy" id="2874970"/>
    <lineage>
        <taxon>Eukaryota</taxon>
        <taxon>Sar</taxon>
        <taxon>Stramenopiles</taxon>
        <taxon>Oomycota</taxon>
        <taxon>Peronosporomycetes</taxon>
        <taxon>Peronosporales</taxon>
        <taxon>Peronosporaceae</taxon>
        <taxon>Peronospora</taxon>
    </lineage>
</organism>
<sequence length="98" mass="10808">MKLSLHIQAKRIARYLKGTREIKLRLKPTKISIGELQLESYSDAEFAANKSDRKSLTGGIARLNGMPVSWTAKKQGVTGHPEACTGDKEDGKKKRVLG</sequence>